<keyword evidence="3" id="KW-1185">Reference proteome</keyword>
<dbReference type="GO" id="GO:0009245">
    <property type="term" value="P:lipid A biosynthetic process"/>
    <property type="evidence" value="ECO:0007669"/>
    <property type="project" value="TreeGrafter"/>
</dbReference>
<protein>
    <submittedName>
        <fullName evidence="2">Predicted phosphohydrolase, MPP superfamily</fullName>
    </submittedName>
</protein>
<dbReference type="Gene3D" id="3.60.21.10">
    <property type="match status" value="1"/>
</dbReference>
<evidence type="ECO:0000313" key="3">
    <source>
        <dbReference type="Proteomes" id="UP000199225"/>
    </source>
</evidence>
<dbReference type="PANTHER" id="PTHR31302:SF32">
    <property type="entry name" value="PHOSPHOESTERASE"/>
    <property type="match status" value="1"/>
</dbReference>
<dbReference type="PANTHER" id="PTHR31302">
    <property type="entry name" value="TRANSMEMBRANE PROTEIN WITH METALLOPHOSPHOESTERASE DOMAIN-RELATED"/>
    <property type="match status" value="1"/>
</dbReference>
<dbReference type="InterPro" id="IPR051158">
    <property type="entry name" value="Metallophosphoesterase_sf"/>
</dbReference>
<dbReference type="EMBL" id="FNEV01000001">
    <property type="protein sequence ID" value="SDI97688.1"/>
    <property type="molecule type" value="Genomic_DNA"/>
</dbReference>
<dbReference type="STRING" id="86666.SAMN04490247_0293"/>
<dbReference type="GO" id="GO:0008758">
    <property type="term" value="F:UDP-2,3-diacylglucosamine hydrolase activity"/>
    <property type="evidence" value="ECO:0007669"/>
    <property type="project" value="TreeGrafter"/>
</dbReference>
<dbReference type="SUPFAM" id="SSF56300">
    <property type="entry name" value="Metallo-dependent phosphatases"/>
    <property type="match status" value="1"/>
</dbReference>
<proteinExistence type="predicted"/>
<organism evidence="2 3">
    <name type="scientific">Salimicrobium halophilum</name>
    <dbReference type="NCBI Taxonomy" id="86666"/>
    <lineage>
        <taxon>Bacteria</taxon>
        <taxon>Bacillati</taxon>
        <taxon>Bacillota</taxon>
        <taxon>Bacilli</taxon>
        <taxon>Bacillales</taxon>
        <taxon>Bacillaceae</taxon>
        <taxon>Salimicrobium</taxon>
    </lineage>
</organism>
<keyword evidence="2" id="KW-0378">Hydrolase</keyword>
<name>A0A1G8PZ79_9BACI</name>
<accession>A0A1G8PZ79</accession>
<dbReference type="OrthoDB" id="9780884at2"/>
<dbReference type="GO" id="GO:0016020">
    <property type="term" value="C:membrane"/>
    <property type="evidence" value="ECO:0007669"/>
    <property type="project" value="GOC"/>
</dbReference>
<dbReference type="AlphaFoldDB" id="A0A1G8PZ79"/>
<sequence length="240" mass="27614">MRKFWITFLLVVGILRYMGKRAVTPVRREETIRLKHLKESFTVLFVSDVHNNRIEDRMTKEDVDIVVIGGDFVDKRVSDATMKHNLEALTKLNKPIFFIPGNNDREKETLFELLATYGVITLSNDTYTGETYSITGLDPYRPEGTTLPQKSNVRPSILIVHDPFFIHEWQDYAEDYDLVLAGHTHGGQVRFMGYGPYERGGWKKFGGKSVFVSEGYGTSLLPIRLETHSEYHVFTMQNES</sequence>
<evidence type="ECO:0000259" key="1">
    <source>
        <dbReference type="Pfam" id="PF00149"/>
    </source>
</evidence>
<dbReference type="Pfam" id="PF00149">
    <property type="entry name" value="Metallophos"/>
    <property type="match status" value="1"/>
</dbReference>
<dbReference type="InterPro" id="IPR029052">
    <property type="entry name" value="Metallo-depent_PP-like"/>
</dbReference>
<gene>
    <name evidence="2" type="ORF">SAMN04490247_0293</name>
</gene>
<evidence type="ECO:0000313" key="2">
    <source>
        <dbReference type="EMBL" id="SDI97688.1"/>
    </source>
</evidence>
<reference evidence="3" key="1">
    <citation type="submission" date="2016-10" db="EMBL/GenBank/DDBJ databases">
        <authorList>
            <person name="Varghese N."/>
            <person name="Submissions S."/>
        </authorList>
    </citation>
    <scope>NUCLEOTIDE SEQUENCE [LARGE SCALE GENOMIC DNA]</scope>
    <source>
        <strain evidence="3">DSM 4771</strain>
    </source>
</reference>
<feature type="domain" description="Calcineurin-like phosphoesterase" evidence="1">
    <location>
        <begin position="42"/>
        <end position="186"/>
    </location>
</feature>
<dbReference type="InterPro" id="IPR004843">
    <property type="entry name" value="Calcineurin-like_PHP"/>
</dbReference>
<dbReference type="RefSeq" id="WP_093191180.1">
    <property type="nucleotide sequence ID" value="NZ_FNEV01000001.1"/>
</dbReference>
<dbReference type="Proteomes" id="UP000199225">
    <property type="component" value="Unassembled WGS sequence"/>
</dbReference>